<dbReference type="Gene3D" id="3.40.50.720">
    <property type="entry name" value="NAD(P)-binding Rossmann-like Domain"/>
    <property type="match status" value="2"/>
</dbReference>
<accession>A0A3B0V305</accession>
<proteinExistence type="predicted"/>
<evidence type="ECO:0000256" key="1">
    <source>
        <dbReference type="ARBA" id="ARBA00022448"/>
    </source>
</evidence>
<dbReference type="PROSITE" id="PS51201">
    <property type="entry name" value="RCK_N"/>
    <property type="match status" value="2"/>
</dbReference>
<dbReference type="SUPFAM" id="SSF51735">
    <property type="entry name" value="NAD(P)-binding Rossmann-fold domains"/>
    <property type="match status" value="2"/>
</dbReference>
<dbReference type="InterPro" id="IPR006036">
    <property type="entry name" value="K_uptake_TrkA"/>
</dbReference>
<dbReference type="InterPro" id="IPR003148">
    <property type="entry name" value="RCK_N"/>
</dbReference>
<dbReference type="PRINTS" id="PR00335">
    <property type="entry name" value="KUPTAKETRKA"/>
</dbReference>
<evidence type="ECO:0000313" key="8">
    <source>
        <dbReference type="EMBL" id="VAW37905.1"/>
    </source>
</evidence>
<dbReference type="SUPFAM" id="SSF116726">
    <property type="entry name" value="TrkA C-terminal domain-like"/>
    <property type="match status" value="2"/>
</dbReference>
<feature type="domain" description="RCK N-terminal" evidence="6">
    <location>
        <begin position="1"/>
        <end position="115"/>
    </location>
</feature>
<dbReference type="Gene3D" id="3.30.70.1450">
    <property type="entry name" value="Regulator of K+ conductance, C-terminal domain"/>
    <property type="match status" value="2"/>
</dbReference>
<name>A0A3B0V305_9ZZZZ</name>
<dbReference type="InterPro" id="IPR050721">
    <property type="entry name" value="Trk_Ktr_HKT_K-transport"/>
</dbReference>
<evidence type="ECO:0000259" key="6">
    <source>
        <dbReference type="PROSITE" id="PS51201"/>
    </source>
</evidence>
<dbReference type="EMBL" id="UOEX01000227">
    <property type="protein sequence ID" value="VAW37905.1"/>
    <property type="molecule type" value="Genomic_DNA"/>
</dbReference>
<reference evidence="8" key="1">
    <citation type="submission" date="2018-06" db="EMBL/GenBank/DDBJ databases">
        <authorList>
            <person name="Zhirakovskaya E."/>
        </authorList>
    </citation>
    <scope>NUCLEOTIDE SEQUENCE</scope>
</reference>
<dbReference type="GO" id="GO:0015079">
    <property type="term" value="F:potassium ion transmembrane transporter activity"/>
    <property type="evidence" value="ECO:0007669"/>
    <property type="project" value="InterPro"/>
</dbReference>
<dbReference type="Pfam" id="PF02080">
    <property type="entry name" value="TrkA_C"/>
    <property type="match status" value="2"/>
</dbReference>
<evidence type="ECO:0000256" key="2">
    <source>
        <dbReference type="ARBA" id="ARBA00022538"/>
    </source>
</evidence>
<dbReference type="PANTHER" id="PTHR43833:SF5">
    <property type="entry name" value="TRK SYSTEM POTASSIUM UPTAKE PROTEIN TRKA"/>
    <property type="match status" value="1"/>
</dbReference>
<keyword evidence="3" id="KW-0630">Potassium</keyword>
<keyword evidence="1" id="KW-0813">Transport</keyword>
<feature type="domain" description="RCK C-terminal" evidence="7">
    <location>
        <begin position="141"/>
        <end position="221"/>
    </location>
</feature>
<evidence type="ECO:0000256" key="5">
    <source>
        <dbReference type="ARBA" id="ARBA00023065"/>
    </source>
</evidence>
<keyword evidence="4" id="KW-0520">NAD</keyword>
<keyword evidence="5" id="KW-0406">Ion transport</keyword>
<evidence type="ECO:0000259" key="7">
    <source>
        <dbReference type="PROSITE" id="PS51202"/>
    </source>
</evidence>
<evidence type="ECO:0000256" key="3">
    <source>
        <dbReference type="ARBA" id="ARBA00022958"/>
    </source>
</evidence>
<organism evidence="8">
    <name type="scientific">hydrothermal vent metagenome</name>
    <dbReference type="NCBI Taxonomy" id="652676"/>
    <lineage>
        <taxon>unclassified sequences</taxon>
        <taxon>metagenomes</taxon>
        <taxon>ecological metagenomes</taxon>
    </lineage>
</organism>
<dbReference type="InterPro" id="IPR036721">
    <property type="entry name" value="RCK_C_sf"/>
</dbReference>
<protein>
    <submittedName>
        <fullName evidence="8">Trk potassium uptake system protein TrkA</fullName>
    </submittedName>
</protein>
<dbReference type="InterPro" id="IPR036291">
    <property type="entry name" value="NAD(P)-bd_dom_sf"/>
</dbReference>
<feature type="domain" description="RCK N-terminal" evidence="6">
    <location>
        <begin position="226"/>
        <end position="343"/>
    </location>
</feature>
<dbReference type="PROSITE" id="PS51202">
    <property type="entry name" value="RCK_C"/>
    <property type="match status" value="2"/>
</dbReference>
<evidence type="ECO:0000256" key="4">
    <source>
        <dbReference type="ARBA" id="ARBA00023027"/>
    </source>
</evidence>
<dbReference type="NCBIfam" id="NF007032">
    <property type="entry name" value="PRK09496.1-4"/>
    <property type="match status" value="1"/>
</dbReference>
<dbReference type="GO" id="GO:0005886">
    <property type="term" value="C:plasma membrane"/>
    <property type="evidence" value="ECO:0007669"/>
    <property type="project" value="InterPro"/>
</dbReference>
<dbReference type="PANTHER" id="PTHR43833">
    <property type="entry name" value="POTASSIUM CHANNEL PROTEIN 2-RELATED-RELATED"/>
    <property type="match status" value="1"/>
</dbReference>
<dbReference type="NCBIfam" id="NF007039">
    <property type="entry name" value="PRK09496.3-2"/>
    <property type="match status" value="1"/>
</dbReference>
<dbReference type="NCBIfam" id="NF007041">
    <property type="entry name" value="PRK09496.3-4"/>
    <property type="match status" value="1"/>
</dbReference>
<dbReference type="InterPro" id="IPR006037">
    <property type="entry name" value="RCK_C"/>
</dbReference>
<gene>
    <name evidence="8" type="ORF">MNBD_DELTA03-776</name>
</gene>
<dbReference type="Pfam" id="PF02254">
    <property type="entry name" value="TrkA_N"/>
    <property type="match status" value="2"/>
</dbReference>
<sequence>MRIVIIGAGAVGYHLSAKFSDEGHDVVLVDREAAKLNRLERELNVLPVCGSGASIKVLEEAGIERADLLVAVTNSDEVNLVACIISRNYKIKTRIARVRNEDFYSQNTALNEEALGIDLLISPDRAIGDEILRLSTLSGAFESAEFAHGQVILLGYTVAAGNSNIGKSLLELKGIMGVIVAIIRQEKTIIPRGGDIIQAEDRIYMVARKSDMSSTSGLVHLMSREPKEVFIIGGGAIGFMVARQMEQKKVNVRLIEQDAGRCDFLAENLNNTTVLNVDGLDAHSLLDEGLDQADLVIAVTDSDETNLLASLLAKHHGAGKCITRISRPDFVPLLAKLGIDVALSPRQVAANMILRFVRTGGTIVSAASLLGSDAEVVELKVPNTDKFRHATLQSLNFPKGAVLGAVVRNKKHRVIIPIGTTRLRPGDNLVIFALREAVQEVADFFAP</sequence>
<keyword evidence="2" id="KW-0633">Potassium transport</keyword>
<feature type="domain" description="RCK C-terminal" evidence="7">
    <location>
        <begin position="364"/>
        <end position="447"/>
    </location>
</feature>
<dbReference type="NCBIfam" id="NF007031">
    <property type="entry name" value="PRK09496.1-2"/>
    <property type="match status" value="1"/>
</dbReference>
<dbReference type="AlphaFoldDB" id="A0A3B0V305"/>